<evidence type="ECO:0000256" key="1">
    <source>
        <dbReference type="SAM" id="SignalP"/>
    </source>
</evidence>
<feature type="signal peptide" evidence="1">
    <location>
        <begin position="1"/>
        <end position="20"/>
    </location>
</feature>
<sequence length="192" mass="20378">MFVAKILSLAAVLFAPSVYAGIASQSSLPYNFTLAALNSSLPNANSTGAPLVLGQNGASTGVSFYVTSTYASYPYNDYPTLALRDNILRAYRTSGPSITNATEVQSGGELVWITTTQGHAGSEDYSVLKAPAYRFPVLAAHGIYNLWSLCPFSGGQTNVVFNVSTDSPAQSNLEFDPSQCYQVMINVVPISP</sequence>
<accession>A0A0C9WZC6</accession>
<proteinExistence type="predicted"/>
<protein>
    <submittedName>
        <fullName evidence="2">Uncharacterized protein</fullName>
    </submittedName>
</protein>
<name>A0A0C9WZC6_9AGAR</name>
<evidence type="ECO:0000313" key="2">
    <source>
        <dbReference type="EMBL" id="KIJ98215.1"/>
    </source>
</evidence>
<feature type="chain" id="PRO_5002205544" evidence="1">
    <location>
        <begin position="21"/>
        <end position="192"/>
    </location>
</feature>
<keyword evidence="1" id="KW-0732">Signal</keyword>
<dbReference type="HOGENOM" id="CLU_111198_0_0_1"/>
<reference evidence="3" key="2">
    <citation type="submission" date="2015-01" db="EMBL/GenBank/DDBJ databases">
        <title>Evolutionary Origins and Diversification of the Mycorrhizal Mutualists.</title>
        <authorList>
            <consortium name="DOE Joint Genome Institute"/>
            <consortium name="Mycorrhizal Genomics Consortium"/>
            <person name="Kohler A."/>
            <person name="Kuo A."/>
            <person name="Nagy L.G."/>
            <person name="Floudas D."/>
            <person name="Copeland A."/>
            <person name="Barry K.W."/>
            <person name="Cichocki N."/>
            <person name="Veneault-Fourrey C."/>
            <person name="LaButti K."/>
            <person name="Lindquist E.A."/>
            <person name="Lipzen A."/>
            <person name="Lundell T."/>
            <person name="Morin E."/>
            <person name="Murat C."/>
            <person name="Riley R."/>
            <person name="Ohm R."/>
            <person name="Sun H."/>
            <person name="Tunlid A."/>
            <person name="Henrissat B."/>
            <person name="Grigoriev I.V."/>
            <person name="Hibbett D.S."/>
            <person name="Martin F."/>
        </authorList>
    </citation>
    <scope>NUCLEOTIDE SEQUENCE [LARGE SCALE GENOMIC DNA]</scope>
    <source>
        <strain evidence="3">LaAM-08-1</strain>
    </source>
</reference>
<evidence type="ECO:0000313" key="3">
    <source>
        <dbReference type="Proteomes" id="UP000054477"/>
    </source>
</evidence>
<keyword evidence="3" id="KW-1185">Reference proteome</keyword>
<gene>
    <name evidence="2" type="ORF">K443DRAFT_680936</name>
</gene>
<organism evidence="2 3">
    <name type="scientific">Laccaria amethystina LaAM-08-1</name>
    <dbReference type="NCBI Taxonomy" id="1095629"/>
    <lineage>
        <taxon>Eukaryota</taxon>
        <taxon>Fungi</taxon>
        <taxon>Dikarya</taxon>
        <taxon>Basidiomycota</taxon>
        <taxon>Agaricomycotina</taxon>
        <taxon>Agaricomycetes</taxon>
        <taxon>Agaricomycetidae</taxon>
        <taxon>Agaricales</taxon>
        <taxon>Agaricineae</taxon>
        <taxon>Hydnangiaceae</taxon>
        <taxon>Laccaria</taxon>
    </lineage>
</organism>
<dbReference type="OrthoDB" id="2844016at2759"/>
<reference evidence="2 3" key="1">
    <citation type="submission" date="2014-04" db="EMBL/GenBank/DDBJ databases">
        <authorList>
            <consortium name="DOE Joint Genome Institute"/>
            <person name="Kuo A."/>
            <person name="Kohler A."/>
            <person name="Nagy L.G."/>
            <person name="Floudas D."/>
            <person name="Copeland A."/>
            <person name="Barry K.W."/>
            <person name="Cichocki N."/>
            <person name="Veneault-Fourrey C."/>
            <person name="LaButti K."/>
            <person name="Lindquist E.A."/>
            <person name="Lipzen A."/>
            <person name="Lundell T."/>
            <person name="Morin E."/>
            <person name="Murat C."/>
            <person name="Sun H."/>
            <person name="Tunlid A."/>
            <person name="Henrissat B."/>
            <person name="Grigoriev I.V."/>
            <person name="Hibbett D.S."/>
            <person name="Martin F."/>
            <person name="Nordberg H.P."/>
            <person name="Cantor M.N."/>
            <person name="Hua S.X."/>
        </authorList>
    </citation>
    <scope>NUCLEOTIDE SEQUENCE [LARGE SCALE GENOMIC DNA]</scope>
    <source>
        <strain evidence="2 3">LaAM-08-1</strain>
    </source>
</reference>
<dbReference type="AlphaFoldDB" id="A0A0C9WZC6"/>
<dbReference type="Proteomes" id="UP000054477">
    <property type="component" value="Unassembled WGS sequence"/>
</dbReference>
<dbReference type="EMBL" id="KN838674">
    <property type="protein sequence ID" value="KIJ98215.1"/>
    <property type="molecule type" value="Genomic_DNA"/>
</dbReference>